<dbReference type="Gene3D" id="3.90.79.10">
    <property type="entry name" value="Nucleoside Triphosphate Pyrophosphohydrolase"/>
    <property type="match status" value="1"/>
</dbReference>
<dbReference type="GO" id="GO:0009691">
    <property type="term" value="P:cytokinin biosynthetic process"/>
    <property type="evidence" value="ECO:0007669"/>
    <property type="project" value="InterPro"/>
</dbReference>
<gene>
    <name evidence="3" type="ORF">FM101_10090</name>
</gene>
<reference evidence="3 4" key="1">
    <citation type="submission" date="2017-02" db="EMBL/GenBank/DDBJ databases">
        <authorList>
            <person name="Peterson S.W."/>
        </authorList>
    </citation>
    <scope>NUCLEOTIDE SEQUENCE [LARGE SCALE GENOMIC DNA]</scope>
    <source>
        <strain evidence="3 4">B Ar 00.02</strain>
    </source>
</reference>
<dbReference type="EMBL" id="FUHW01000037">
    <property type="protein sequence ID" value="SJM66899.1"/>
    <property type="molecule type" value="Genomic_DNA"/>
</dbReference>
<dbReference type="PANTHER" id="PTHR31223">
    <property type="entry name" value="LOG FAMILY PROTEIN YJL055W"/>
    <property type="match status" value="1"/>
</dbReference>
<keyword evidence="4" id="KW-1185">Reference proteome</keyword>
<dbReference type="InterPro" id="IPR005269">
    <property type="entry name" value="LOG"/>
</dbReference>
<feature type="domain" description="Nudix hydrolase" evidence="2">
    <location>
        <begin position="10"/>
        <end position="135"/>
    </location>
</feature>
<dbReference type="Proteomes" id="UP000195913">
    <property type="component" value="Unassembled WGS sequence"/>
</dbReference>
<dbReference type="NCBIfam" id="TIGR00730">
    <property type="entry name" value="Rossman fold protein, TIGR00730 family"/>
    <property type="match status" value="1"/>
</dbReference>
<sequence length="332" mass="35216">MVGVNSPKNPVIHVSAVVLRNFSGSVLTVRKAGTERFMLPGGKPEAGENPAETALRECSEELGVDLDPGRLREVGVFRTRAANEPGHDVQANVFEHPALVSARPASEIAELRWLDPAAALLPPDLAPLLSEQVLPALGGTGERAARQLTVFTGSKTGHGHDYLDAASVLGTRLAECGLGIIYGGGQVGLMGVLADAAMAAGGSVTGIMTQALVDGETAHTGLTSLEIVATMHERKQRMADLGDGFVALPGGAGTLEEFFEAWTWQHLGIHRKPVALFNVDGFWDPLLAMVDTMVSRGFLASSYRDTLIVSDDADDLLAQLDRWEPPAPKWSK</sequence>
<accession>A0A1R4GFG6</accession>
<organism evidence="3 4">
    <name type="scientific">Arthrobacter rhombi</name>
    <dbReference type="NCBI Taxonomy" id="71253"/>
    <lineage>
        <taxon>Bacteria</taxon>
        <taxon>Bacillati</taxon>
        <taxon>Actinomycetota</taxon>
        <taxon>Actinomycetes</taxon>
        <taxon>Micrococcales</taxon>
        <taxon>Micrococcaceae</taxon>
        <taxon>Arthrobacter</taxon>
    </lineage>
</organism>
<dbReference type="InterPro" id="IPR031100">
    <property type="entry name" value="LOG_fam"/>
</dbReference>
<evidence type="ECO:0000259" key="2">
    <source>
        <dbReference type="PROSITE" id="PS51462"/>
    </source>
</evidence>
<dbReference type="SUPFAM" id="SSF102405">
    <property type="entry name" value="MCP/YpsA-like"/>
    <property type="match status" value="1"/>
</dbReference>
<dbReference type="SUPFAM" id="SSF55811">
    <property type="entry name" value="Nudix"/>
    <property type="match status" value="1"/>
</dbReference>
<dbReference type="AlphaFoldDB" id="A0A1R4GFG6"/>
<dbReference type="GO" id="GO:0005829">
    <property type="term" value="C:cytosol"/>
    <property type="evidence" value="ECO:0007669"/>
    <property type="project" value="TreeGrafter"/>
</dbReference>
<evidence type="ECO:0000256" key="1">
    <source>
        <dbReference type="ARBA" id="ARBA00006763"/>
    </source>
</evidence>
<dbReference type="PANTHER" id="PTHR31223:SF70">
    <property type="entry name" value="LOG FAMILY PROTEIN YJL055W"/>
    <property type="match status" value="1"/>
</dbReference>
<dbReference type="GO" id="GO:0016799">
    <property type="term" value="F:hydrolase activity, hydrolyzing N-glycosyl compounds"/>
    <property type="evidence" value="ECO:0007669"/>
    <property type="project" value="TreeGrafter"/>
</dbReference>
<proteinExistence type="inferred from homology"/>
<dbReference type="Pfam" id="PF03641">
    <property type="entry name" value="Lysine_decarbox"/>
    <property type="match status" value="1"/>
</dbReference>
<dbReference type="InterPro" id="IPR000086">
    <property type="entry name" value="NUDIX_hydrolase_dom"/>
</dbReference>
<comment type="similarity">
    <text evidence="1">Belongs to the LOG family.</text>
</comment>
<dbReference type="Pfam" id="PF00293">
    <property type="entry name" value="NUDIX"/>
    <property type="match status" value="1"/>
</dbReference>
<dbReference type="Gene3D" id="3.40.50.450">
    <property type="match status" value="1"/>
</dbReference>
<dbReference type="CDD" id="cd04690">
    <property type="entry name" value="NUDIX_Hydrolase"/>
    <property type="match status" value="1"/>
</dbReference>
<protein>
    <submittedName>
        <fullName evidence="3">Lysine decarboxylase family</fullName>
    </submittedName>
</protein>
<dbReference type="PROSITE" id="PS51462">
    <property type="entry name" value="NUDIX"/>
    <property type="match status" value="1"/>
</dbReference>
<dbReference type="InterPro" id="IPR015797">
    <property type="entry name" value="NUDIX_hydrolase-like_dom_sf"/>
</dbReference>
<evidence type="ECO:0000313" key="3">
    <source>
        <dbReference type="EMBL" id="SJM66899.1"/>
    </source>
</evidence>
<name>A0A1R4GFG6_9MICC</name>
<evidence type="ECO:0000313" key="4">
    <source>
        <dbReference type="Proteomes" id="UP000195913"/>
    </source>
</evidence>